<dbReference type="PANTHER" id="PTHR43798">
    <property type="entry name" value="MONOACYLGLYCEROL LIPASE"/>
    <property type="match status" value="1"/>
</dbReference>
<comment type="caution">
    <text evidence="3">The sequence shown here is derived from an EMBL/GenBank/DDBJ whole genome shotgun (WGS) entry which is preliminary data.</text>
</comment>
<dbReference type="AlphaFoldDB" id="A0A084SK12"/>
<dbReference type="PANTHER" id="PTHR43798:SF33">
    <property type="entry name" value="HYDROLASE, PUTATIVE (AFU_ORTHOLOGUE AFUA_2G14860)-RELATED"/>
    <property type="match status" value="1"/>
</dbReference>
<protein>
    <recommendedName>
        <fullName evidence="2">AB hydrolase-1 domain-containing protein</fullName>
    </recommendedName>
</protein>
<dbReference type="InterPro" id="IPR029058">
    <property type="entry name" value="AB_hydrolase_fold"/>
</dbReference>
<sequence length="333" mass="36458">MRTLFLLCCLSLVACATTASVPVPASAGSSALHEVKRVKVAENVELEVLDFGGRGPALVFLPGLGDTGHVFDTFAPEFTAAHHVYSVTRRGFGSSSWPEQGYDTATLGEDVVRVLDGLGLAKASFVGHSAAGPELTWVATHHPERVEKVVYLDVRTDGDLLAELLTVLPMPPPSEPAPEDVASRAAVAAAAARHVGGALPEHEIDETSEFDPNTGRYLRDHEWPHAEERVMKGFLKVDFAAVRAPVLFFSAGEPPPRPQRAEDIPGFPQMTPPQQETLRTLVPRKLERDAEMERVLSMPNWKGVKLEHARHYLWLTHHDEVLREMMTFLGTSS</sequence>
<dbReference type="GO" id="GO:0016020">
    <property type="term" value="C:membrane"/>
    <property type="evidence" value="ECO:0007669"/>
    <property type="project" value="TreeGrafter"/>
</dbReference>
<feature type="signal peptide" evidence="1">
    <location>
        <begin position="1"/>
        <end position="27"/>
    </location>
</feature>
<dbReference type="Gene3D" id="3.40.50.1820">
    <property type="entry name" value="alpha/beta hydrolase"/>
    <property type="match status" value="1"/>
</dbReference>
<feature type="chain" id="PRO_5001781409" description="AB hydrolase-1 domain-containing protein" evidence="1">
    <location>
        <begin position="28"/>
        <end position="333"/>
    </location>
</feature>
<dbReference type="Pfam" id="PF00561">
    <property type="entry name" value="Abhydrolase_1"/>
    <property type="match status" value="1"/>
</dbReference>
<evidence type="ECO:0000313" key="4">
    <source>
        <dbReference type="Proteomes" id="UP000028547"/>
    </source>
</evidence>
<evidence type="ECO:0000313" key="3">
    <source>
        <dbReference type="EMBL" id="KFA88797.1"/>
    </source>
</evidence>
<dbReference type="PROSITE" id="PS51257">
    <property type="entry name" value="PROKAR_LIPOPROTEIN"/>
    <property type="match status" value="1"/>
</dbReference>
<dbReference type="InterPro" id="IPR000073">
    <property type="entry name" value="AB_hydrolase_1"/>
</dbReference>
<reference evidence="3 4" key="1">
    <citation type="submission" date="2014-07" db="EMBL/GenBank/DDBJ databases">
        <title>Draft Genome Sequence of Gephyronic Acid Producer, Cystobacter violaceus Strain Cb vi76.</title>
        <authorList>
            <person name="Stevens D.C."/>
            <person name="Young J."/>
            <person name="Carmichael R."/>
            <person name="Tan J."/>
            <person name="Taylor R.E."/>
        </authorList>
    </citation>
    <scope>NUCLEOTIDE SEQUENCE [LARGE SCALE GENOMIC DNA]</scope>
    <source>
        <strain evidence="3 4">Cb vi76</strain>
    </source>
</reference>
<dbReference type="SUPFAM" id="SSF53474">
    <property type="entry name" value="alpha/beta-Hydrolases"/>
    <property type="match status" value="1"/>
</dbReference>
<name>A0A084SK12_9BACT</name>
<dbReference type="InterPro" id="IPR050266">
    <property type="entry name" value="AB_hydrolase_sf"/>
</dbReference>
<organism evidence="3 4">
    <name type="scientific">Archangium violaceum Cb vi76</name>
    <dbReference type="NCBI Taxonomy" id="1406225"/>
    <lineage>
        <taxon>Bacteria</taxon>
        <taxon>Pseudomonadati</taxon>
        <taxon>Myxococcota</taxon>
        <taxon>Myxococcia</taxon>
        <taxon>Myxococcales</taxon>
        <taxon>Cystobacterineae</taxon>
        <taxon>Archangiaceae</taxon>
        <taxon>Archangium</taxon>
    </lineage>
</organism>
<keyword evidence="1" id="KW-0732">Signal</keyword>
<feature type="domain" description="AB hydrolase-1" evidence="2">
    <location>
        <begin position="56"/>
        <end position="154"/>
    </location>
</feature>
<evidence type="ECO:0000256" key="1">
    <source>
        <dbReference type="SAM" id="SignalP"/>
    </source>
</evidence>
<dbReference type="Proteomes" id="UP000028547">
    <property type="component" value="Unassembled WGS sequence"/>
</dbReference>
<accession>A0A084SK12</accession>
<dbReference type="EMBL" id="JPMI01000275">
    <property type="protein sequence ID" value="KFA88797.1"/>
    <property type="molecule type" value="Genomic_DNA"/>
</dbReference>
<proteinExistence type="predicted"/>
<evidence type="ECO:0000259" key="2">
    <source>
        <dbReference type="Pfam" id="PF00561"/>
    </source>
</evidence>
<gene>
    <name evidence="3" type="ORF">Q664_38415</name>
</gene>
<dbReference type="RefSeq" id="WP_063934830.1">
    <property type="nucleotide sequence ID" value="NZ_JPMI01000275.1"/>
</dbReference>